<name>A0A9X3DZA4_9HYPH</name>
<dbReference type="InterPro" id="IPR036155">
    <property type="entry name" value="Crypto/Photolyase_N_sf"/>
</dbReference>
<dbReference type="InterPro" id="IPR036134">
    <property type="entry name" value="Crypto/Photolyase_FAD-like_sf"/>
</dbReference>
<feature type="binding site" evidence="8">
    <location>
        <begin position="241"/>
        <end position="245"/>
    </location>
    <ligand>
        <name>FAD</name>
        <dbReference type="ChEBI" id="CHEBI:57692"/>
    </ligand>
</feature>
<comment type="catalytic activity">
    <reaction evidence="7">
        <text>cyclobutadipyrimidine (in DNA) = 2 pyrimidine residues (in DNA).</text>
        <dbReference type="EC" id="4.1.99.3"/>
    </reaction>
</comment>
<comment type="cofactor">
    <cofactor evidence="8">
        <name>FAD</name>
        <dbReference type="ChEBI" id="CHEBI:57692"/>
    </cofactor>
    <text evidence="8">Binds 1 FAD per subunit.</text>
</comment>
<dbReference type="PRINTS" id="PR00147">
    <property type="entry name" value="DNAPHOTLYASE"/>
</dbReference>
<feature type="site" description="Electron transfer via tryptophanyl radical" evidence="9">
    <location>
        <position position="392"/>
    </location>
</feature>
<dbReference type="PROSITE" id="PS51645">
    <property type="entry name" value="PHR_CRY_ALPHA_BETA"/>
    <property type="match status" value="1"/>
</dbReference>
<dbReference type="SUPFAM" id="SSF48173">
    <property type="entry name" value="Cryptochrome/photolyase FAD-binding domain"/>
    <property type="match status" value="1"/>
</dbReference>
<feature type="site" description="Electron transfer via tryptophanyl radical" evidence="9">
    <location>
        <position position="315"/>
    </location>
</feature>
<sequence length="487" mass="54012">MASLGKPTIVWLRDDLRLADNPALTAGARIGAPLVVVYVLDEMSEGIRRLGGASKWWLHGSLDASGKALAKHGQRLVLRHGPAQDVLLKLADELGAGHVFWNRRYGGGERAVDAAIKAGLKDRGIAVESFQANLLCEPWTIRTKADQPFRVFTPFWNACRTQMPPREPLPAPDELPSPVDGVGSDSLADWKLLPTRPDWAGGLRDSWTPGEDGAQARFQAFRAEKLKDYAAHRDEPAADVSSRLSPHLRFGEISPFQLWHGVSPEGLGDGTKISQANVDKFLSEIGWREFSWHLLFHQPDLAMRNFQPRFDAFPWPAVNEAALVAWRKGRTGIPIVDAGMRELWKTGFMHNRVRMIVASFLIKNLMVDWRIGEAWFWDTLVDADAANNPASWQWVAGSGADAAPYFRVFNPVLQGEKFDAAGDYVRRFVPELADVPAKQIHAAWKAGGVPGYPGPIVDLGATRERALRAFQQMREDDVDSSSGFDDD</sequence>
<proteinExistence type="inferred from homology"/>
<dbReference type="InterPro" id="IPR005101">
    <property type="entry name" value="Cryptochr/Photolyase_FAD-bd"/>
</dbReference>
<dbReference type="InterPro" id="IPR014729">
    <property type="entry name" value="Rossmann-like_a/b/a_fold"/>
</dbReference>
<keyword evidence="4 8" id="KW-0285">Flavoprotein</keyword>
<comment type="similarity">
    <text evidence="10">Belongs to the DNA photolyase family.</text>
</comment>
<evidence type="ECO:0000259" key="11">
    <source>
        <dbReference type="PROSITE" id="PS51645"/>
    </source>
</evidence>
<evidence type="ECO:0000256" key="10">
    <source>
        <dbReference type="RuleBase" id="RU004182"/>
    </source>
</evidence>
<feature type="binding site" evidence="8">
    <location>
        <position position="281"/>
    </location>
    <ligand>
        <name>FAD</name>
        <dbReference type="ChEBI" id="CHEBI:57692"/>
    </ligand>
</feature>
<dbReference type="GO" id="GO:0009416">
    <property type="term" value="P:response to light stimulus"/>
    <property type="evidence" value="ECO:0007669"/>
    <property type="project" value="TreeGrafter"/>
</dbReference>
<dbReference type="InterPro" id="IPR018394">
    <property type="entry name" value="DNA_photolyase_1_CS_C"/>
</dbReference>
<dbReference type="GO" id="GO:0003904">
    <property type="term" value="F:deoxyribodipyrimidine photo-lyase activity"/>
    <property type="evidence" value="ECO:0007669"/>
    <property type="project" value="UniProtKB-EC"/>
</dbReference>
<dbReference type="Pfam" id="PF03441">
    <property type="entry name" value="FAD_binding_7"/>
    <property type="match status" value="1"/>
</dbReference>
<dbReference type="EMBL" id="JAPKNK010000002">
    <property type="protein sequence ID" value="MCX5568605.1"/>
    <property type="molecule type" value="Genomic_DNA"/>
</dbReference>
<dbReference type="Proteomes" id="UP001144805">
    <property type="component" value="Unassembled WGS sequence"/>
</dbReference>
<dbReference type="Pfam" id="PF00875">
    <property type="entry name" value="DNA_photolyase"/>
    <property type="match status" value="1"/>
</dbReference>
<dbReference type="EC" id="4.1.99.3" evidence="2"/>
<organism evidence="12 13">
    <name type="scientific">Kaistia nematophila</name>
    <dbReference type="NCBI Taxonomy" id="2994654"/>
    <lineage>
        <taxon>Bacteria</taxon>
        <taxon>Pseudomonadati</taxon>
        <taxon>Pseudomonadota</taxon>
        <taxon>Alphaproteobacteria</taxon>
        <taxon>Hyphomicrobiales</taxon>
        <taxon>Kaistiaceae</taxon>
        <taxon>Kaistia</taxon>
    </lineage>
</organism>
<dbReference type="SUPFAM" id="SSF52425">
    <property type="entry name" value="Cryptochrome/photolyase, N-terminal domain"/>
    <property type="match status" value="1"/>
</dbReference>
<evidence type="ECO:0000256" key="8">
    <source>
        <dbReference type="PIRSR" id="PIRSR602081-1"/>
    </source>
</evidence>
<dbReference type="GO" id="GO:0000719">
    <property type="term" value="P:photoreactive repair"/>
    <property type="evidence" value="ECO:0007669"/>
    <property type="project" value="UniProtKB-ARBA"/>
</dbReference>
<accession>A0A9X3DZA4</accession>
<dbReference type="InterPro" id="IPR002081">
    <property type="entry name" value="Cryptochrome/DNA_photolyase_1"/>
</dbReference>
<evidence type="ECO:0000256" key="3">
    <source>
        <dbReference type="ARBA" id="ARBA00014046"/>
    </source>
</evidence>
<feature type="site" description="Electron transfer via tryptophanyl radical" evidence="9">
    <location>
        <position position="369"/>
    </location>
</feature>
<dbReference type="PROSITE" id="PS00691">
    <property type="entry name" value="DNA_PHOTOLYASES_1_2"/>
    <property type="match status" value="1"/>
</dbReference>
<evidence type="ECO:0000313" key="12">
    <source>
        <dbReference type="EMBL" id="MCX5568605.1"/>
    </source>
</evidence>
<evidence type="ECO:0000256" key="9">
    <source>
        <dbReference type="PIRSR" id="PIRSR602081-2"/>
    </source>
</evidence>
<dbReference type="RefSeq" id="WP_266337578.1">
    <property type="nucleotide sequence ID" value="NZ_JAPKNK010000002.1"/>
</dbReference>
<comment type="caution">
    <text evidence="12">The sequence shown here is derived from an EMBL/GenBank/DDBJ whole genome shotgun (WGS) entry which is preliminary data.</text>
</comment>
<evidence type="ECO:0000256" key="6">
    <source>
        <dbReference type="ARBA" id="ARBA00022991"/>
    </source>
</evidence>
<dbReference type="GO" id="GO:0071949">
    <property type="term" value="F:FAD binding"/>
    <property type="evidence" value="ECO:0007669"/>
    <property type="project" value="TreeGrafter"/>
</dbReference>
<reference evidence="12" key="1">
    <citation type="submission" date="2022-11" db="EMBL/GenBank/DDBJ databases">
        <title>Biodiversity and phylogenetic relationships of bacteria.</title>
        <authorList>
            <person name="Machado R.A.R."/>
            <person name="Bhat A."/>
            <person name="Loulou A."/>
            <person name="Kallel S."/>
        </authorList>
    </citation>
    <scope>NUCLEOTIDE SEQUENCE</scope>
    <source>
        <strain evidence="12">K-TC2</strain>
    </source>
</reference>
<evidence type="ECO:0000256" key="2">
    <source>
        <dbReference type="ARBA" id="ARBA00013149"/>
    </source>
</evidence>
<evidence type="ECO:0000313" key="13">
    <source>
        <dbReference type="Proteomes" id="UP001144805"/>
    </source>
</evidence>
<protein>
    <recommendedName>
        <fullName evidence="3">Deoxyribodipyrimidine photo-lyase</fullName>
        <ecNumber evidence="2">4.1.99.3</ecNumber>
    </recommendedName>
</protein>
<dbReference type="Gene3D" id="1.10.579.10">
    <property type="entry name" value="DNA Cyclobutane Dipyrimidine Photolyase, subunit A, domain 3"/>
    <property type="match status" value="1"/>
</dbReference>
<evidence type="ECO:0000256" key="7">
    <source>
        <dbReference type="ARBA" id="ARBA00033999"/>
    </source>
</evidence>
<feature type="domain" description="Photolyase/cryptochrome alpha/beta" evidence="11">
    <location>
        <begin position="6"/>
        <end position="135"/>
    </location>
</feature>
<keyword evidence="6 10" id="KW-0157">Chromophore</keyword>
<dbReference type="PANTHER" id="PTHR11455">
    <property type="entry name" value="CRYPTOCHROME"/>
    <property type="match status" value="1"/>
</dbReference>
<dbReference type="FunFam" id="1.10.579.10:FF:000003">
    <property type="entry name" value="Deoxyribodipyrimidine photo-lyase"/>
    <property type="match status" value="1"/>
</dbReference>
<keyword evidence="5 8" id="KW-0274">FAD</keyword>
<dbReference type="GO" id="GO:0003677">
    <property type="term" value="F:DNA binding"/>
    <property type="evidence" value="ECO:0007669"/>
    <property type="project" value="TreeGrafter"/>
</dbReference>
<evidence type="ECO:0000256" key="5">
    <source>
        <dbReference type="ARBA" id="ARBA00022827"/>
    </source>
</evidence>
<dbReference type="PANTHER" id="PTHR11455:SF9">
    <property type="entry name" value="CRYPTOCHROME CIRCADIAN CLOCK 5 ISOFORM X1"/>
    <property type="match status" value="1"/>
</dbReference>
<feature type="binding site" evidence="8">
    <location>
        <begin position="382"/>
        <end position="384"/>
    </location>
    <ligand>
        <name>FAD</name>
        <dbReference type="ChEBI" id="CHEBI:57692"/>
    </ligand>
</feature>
<dbReference type="Gene3D" id="1.25.40.80">
    <property type="match status" value="1"/>
</dbReference>
<evidence type="ECO:0000256" key="4">
    <source>
        <dbReference type="ARBA" id="ARBA00022630"/>
    </source>
</evidence>
<dbReference type="InterPro" id="IPR006050">
    <property type="entry name" value="DNA_photolyase_N"/>
</dbReference>
<keyword evidence="13" id="KW-1185">Reference proteome</keyword>
<dbReference type="AlphaFoldDB" id="A0A9X3DZA4"/>
<evidence type="ECO:0000256" key="1">
    <source>
        <dbReference type="ARBA" id="ARBA00001932"/>
    </source>
</evidence>
<dbReference type="Gene3D" id="3.40.50.620">
    <property type="entry name" value="HUPs"/>
    <property type="match status" value="1"/>
</dbReference>
<dbReference type="PROSITE" id="PS00394">
    <property type="entry name" value="DNA_PHOTOLYASES_1_1"/>
    <property type="match status" value="1"/>
</dbReference>
<gene>
    <name evidence="12" type="ORF">OSH07_05325</name>
</gene>
<comment type="cofactor">
    <cofactor evidence="1">
        <name>(6R)-5,10-methylene-5,6,7,8-tetrahydrofolate</name>
        <dbReference type="ChEBI" id="CHEBI:15636"/>
    </cofactor>
</comment>
<feature type="binding site" evidence="8">
    <location>
        <position position="229"/>
    </location>
    <ligand>
        <name>FAD</name>
        <dbReference type="ChEBI" id="CHEBI:57692"/>
    </ligand>
</feature>